<evidence type="ECO:0000313" key="6">
    <source>
        <dbReference type="EMBL" id="KHS46541.1"/>
    </source>
</evidence>
<dbReference type="GO" id="GO:0004066">
    <property type="term" value="F:asparagine synthase (glutamine-hydrolyzing) activity"/>
    <property type="evidence" value="ECO:0007669"/>
    <property type="project" value="UniProtKB-EC"/>
</dbReference>
<organism evidence="6 7">
    <name type="scientific">Novosphingobium subterraneum</name>
    <dbReference type="NCBI Taxonomy" id="48936"/>
    <lineage>
        <taxon>Bacteria</taxon>
        <taxon>Pseudomonadati</taxon>
        <taxon>Pseudomonadota</taxon>
        <taxon>Alphaproteobacteria</taxon>
        <taxon>Sphingomonadales</taxon>
        <taxon>Sphingomonadaceae</taxon>
        <taxon>Novosphingobium</taxon>
    </lineage>
</organism>
<dbReference type="Pfam" id="PF13537">
    <property type="entry name" value="GATase_7"/>
    <property type="match status" value="1"/>
</dbReference>
<evidence type="ECO:0000313" key="7">
    <source>
        <dbReference type="Proteomes" id="UP000031338"/>
    </source>
</evidence>
<feature type="domain" description="Glutamine amidotransferase type-2" evidence="5">
    <location>
        <begin position="60"/>
        <end position="124"/>
    </location>
</feature>
<dbReference type="InterPro" id="IPR001962">
    <property type="entry name" value="Asn_synthase"/>
</dbReference>
<comment type="caution">
    <text evidence="6">The sequence shown here is derived from an EMBL/GenBank/DDBJ whole genome shotgun (WGS) entry which is preliminary data.</text>
</comment>
<dbReference type="Gene3D" id="3.60.20.10">
    <property type="entry name" value="Glutamine Phosphoribosylpyrophosphate, subunit 1, domain 1"/>
    <property type="match status" value="1"/>
</dbReference>
<dbReference type="InterPro" id="IPR017932">
    <property type="entry name" value="GATase_2_dom"/>
</dbReference>
<dbReference type="Gene3D" id="3.40.50.620">
    <property type="entry name" value="HUPs"/>
    <property type="match status" value="2"/>
</dbReference>
<reference evidence="6 7" key="1">
    <citation type="submission" date="2014-10" db="EMBL/GenBank/DDBJ databases">
        <title>Draft genome sequence of Novosphingobium subterraneum DSM 12447.</title>
        <authorList>
            <person name="Gan H.M."/>
            <person name="Gan H.Y."/>
            <person name="Savka M.A."/>
        </authorList>
    </citation>
    <scope>NUCLEOTIDE SEQUENCE [LARGE SCALE GENOMIC DNA]</scope>
    <source>
        <strain evidence="6 7">DSM 12447</strain>
    </source>
</reference>
<feature type="domain" description="Asparagine synthetase" evidence="4">
    <location>
        <begin position="202"/>
        <end position="525"/>
    </location>
</feature>
<evidence type="ECO:0000259" key="5">
    <source>
        <dbReference type="Pfam" id="PF13537"/>
    </source>
</evidence>
<dbReference type="InterPro" id="IPR051786">
    <property type="entry name" value="ASN_synthetase/amidase"/>
</dbReference>
<accession>A0A0B8ZK18</accession>
<dbReference type="SUPFAM" id="SSF56235">
    <property type="entry name" value="N-terminal nucleophile aminohydrolases (Ntn hydrolases)"/>
    <property type="match status" value="1"/>
</dbReference>
<evidence type="ECO:0000256" key="3">
    <source>
        <dbReference type="ARBA" id="ARBA00048741"/>
    </source>
</evidence>
<evidence type="ECO:0000259" key="4">
    <source>
        <dbReference type="Pfam" id="PF00733"/>
    </source>
</evidence>
<name>A0A0B8ZK18_9SPHN</name>
<dbReference type="Pfam" id="PF00733">
    <property type="entry name" value="Asn_synthase"/>
    <property type="match status" value="1"/>
</dbReference>
<dbReference type="EMBL" id="JRVC01000009">
    <property type="protein sequence ID" value="KHS46541.1"/>
    <property type="molecule type" value="Genomic_DNA"/>
</dbReference>
<gene>
    <name evidence="6" type="ORF">NJ75_02132</name>
</gene>
<comment type="pathway">
    <text evidence="1">Amino-acid biosynthesis; L-asparagine biosynthesis; L-asparagine from L-aspartate (L-Gln route): step 1/1.</text>
</comment>
<protein>
    <recommendedName>
        <fullName evidence="2">asparagine synthase (glutamine-hydrolyzing)</fullName>
        <ecNumber evidence="2">6.3.5.4</ecNumber>
    </recommendedName>
</protein>
<dbReference type="GO" id="GO:0006529">
    <property type="term" value="P:asparagine biosynthetic process"/>
    <property type="evidence" value="ECO:0007669"/>
    <property type="project" value="InterPro"/>
</dbReference>
<dbReference type="InterPro" id="IPR029055">
    <property type="entry name" value="Ntn_hydrolases_N"/>
</dbReference>
<dbReference type="PANTHER" id="PTHR43284">
    <property type="entry name" value="ASPARAGINE SYNTHETASE (GLUTAMINE-HYDROLYZING)"/>
    <property type="match status" value="1"/>
</dbReference>
<sequence length="599" mass="65640">MIEAMIPEGLSPAVSRQTHGRLSMAILDFSHEGARPVEKEAWIVAADVRLDVFSDCPEQIFLTSLATHGADFPDRINGDFAVAMWEQKQNVLWLARDFIGARPLAWTLRAGRWFAFASLPKGLHKAGVASAIPDQPAHAIRLRQSFFRGSDSGFAEIAYLPAGHSLRFSVEDQAPQIHRAYRPDESAVGKWTGTRDAAARKLKTLLDEAVRRRLPTDKPVACHLSGGLDSSAITALAAKAARGRGAGVIALSMTTLKPIGPAQLDERPLIEALLKQYPDVEHHVVHDCLHMPGQPEDTDWPGGVIGGHDDQMMALAAKAGADRVLSGVGGDEGATYNGANLYAALFLKGDMRTLARELRSRARTDGKSLKATIRARLLKPLLAKLPMTRRGPSRSPMDAASGILRFVKPAFRSEILDRSMQPILQANTPRERVTAFADHHIPSRCTYFSIMAARHGLAVTFPMLDRTVVDFMLSLPLHHFVHDGYSRQPFRTAMEGILPDEVRSAQVKVGLFDERFMGYAELKEKLLLSLDLLRASVDGQSTIFDLDAIGAGLRLLPDAARLDDISQLGRAALDRDTPPWLPLMAVECLIAAHRLSGFR</sequence>
<dbReference type="SUPFAM" id="SSF52402">
    <property type="entry name" value="Adenine nucleotide alpha hydrolases-like"/>
    <property type="match status" value="1"/>
</dbReference>
<dbReference type="InterPro" id="IPR014729">
    <property type="entry name" value="Rossmann-like_a/b/a_fold"/>
</dbReference>
<evidence type="ECO:0000256" key="2">
    <source>
        <dbReference type="ARBA" id="ARBA00012737"/>
    </source>
</evidence>
<keyword evidence="7" id="KW-1185">Reference proteome</keyword>
<dbReference type="PANTHER" id="PTHR43284:SF1">
    <property type="entry name" value="ASPARAGINE SYNTHETASE"/>
    <property type="match status" value="1"/>
</dbReference>
<dbReference type="PATRIC" id="fig|48936.3.peg.2140"/>
<comment type="catalytic activity">
    <reaction evidence="3">
        <text>L-aspartate + L-glutamine + ATP + H2O = L-asparagine + L-glutamate + AMP + diphosphate + H(+)</text>
        <dbReference type="Rhea" id="RHEA:12228"/>
        <dbReference type="ChEBI" id="CHEBI:15377"/>
        <dbReference type="ChEBI" id="CHEBI:15378"/>
        <dbReference type="ChEBI" id="CHEBI:29985"/>
        <dbReference type="ChEBI" id="CHEBI:29991"/>
        <dbReference type="ChEBI" id="CHEBI:30616"/>
        <dbReference type="ChEBI" id="CHEBI:33019"/>
        <dbReference type="ChEBI" id="CHEBI:58048"/>
        <dbReference type="ChEBI" id="CHEBI:58359"/>
        <dbReference type="ChEBI" id="CHEBI:456215"/>
        <dbReference type="EC" id="6.3.5.4"/>
    </reaction>
</comment>
<dbReference type="EC" id="6.3.5.4" evidence="2"/>
<dbReference type="Proteomes" id="UP000031338">
    <property type="component" value="Unassembled WGS sequence"/>
</dbReference>
<proteinExistence type="predicted"/>
<evidence type="ECO:0000256" key="1">
    <source>
        <dbReference type="ARBA" id="ARBA00005187"/>
    </source>
</evidence>
<dbReference type="STRING" id="48936.NJ75_02132"/>
<dbReference type="AlphaFoldDB" id="A0A0B8ZK18"/>